<dbReference type="SUPFAM" id="SSF103473">
    <property type="entry name" value="MFS general substrate transporter"/>
    <property type="match status" value="1"/>
</dbReference>
<dbReference type="Gene3D" id="1.20.1250.20">
    <property type="entry name" value="MFS general substrate transporter like domains"/>
    <property type="match status" value="2"/>
</dbReference>
<dbReference type="KEGG" id="bid:Bind_0176"/>
<feature type="transmembrane region" description="Helical" evidence="7">
    <location>
        <begin position="91"/>
        <end position="109"/>
    </location>
</feature>
<feature type="transmembrane region" description="Helical" evidence="7">
    <location>
        <begin position="281"/>
        <end position="302"/>
    </location>
</feature>
<accession>B2IBW1</accession>
<proteinExistence type="predicted"/>
<evidence type="ECO:0000256" key="5">
    <source>
        <dbReference type="ARBA" id="ARBA00022989"/>
    </source>
</evidence>
<keyword evidence="4 7" id="KW-0812">Transmembrane</keyword>
<dbReference type="Proteomes" id="UP000001695">
    <property type="component" value="Chromosome"/>
</dbReference>
<evidence type="ECO:0000256" key="7">
    <source>
        <dbReference type="SAM" id="Phobius"/>
    </source>
</evidence>
<organism evidence="9 10">
    <name type="scientific">Beijerinckia indica subsp. indica (strain ATCC 9039 / DSM 1715 / NCIMB 8712)</name>
    <dbReference type="NCBI Taxonomy" id="395963"/>
    <lineage>
        <taxon>Bacteria</taxon>
        <taxon>Pseudomonadati</taxon>
        <taxon>Pseudomonadota</taxon>
        <taxon>Alphaproteobacteria</taxon>
        <taxon>Hyphomicrobiales</taxon>
        <taxon>Beijerinckiaceae</taxon>
        <taxon>Beijerinckia</taxon>
    </lineage>
</organism>
<dbReference type="PANTHER" id="PTHR43045:SF7">
    <property type="entry name" value="MAJOR FACILITATOR SUPERFAMILY TRANSPORTER"/>
    <property type="match status" value="1"/>
</dbReference>
<dbReference type="PROSITE" id="PS00217">
    <property type="entry name" value="SUGAR_TRANSPORT_2"/>
    <property type="match status" value="1"/>
</dbReference>
<dbReference type="InterPro" id="IPR011701">
    <property type="entry name" value="MFS"/>
</dbReference>
<evidence type="ECO:0000256" key="6">
    <source>
        <dbReference type="ARBA" id="ARBA00023136"/>
    </source>
</evidence>
<dbReference type="HOGENOM" id="CLU_001265_39_5_5"/>
<evidence type="ECO:0000256" key="2">
    <source>
        <dbReference type="ARBA" id="ARBA00022448"/>
    </source>
</evidence>
<evidence type="ECO:0000256" key="1">
    <source>
        <dbReference type="ARBA" id="ARBA00004651"/>
    </source>
</evidence>
<dbReference type="CDD" id="cd17369">
    <property type="entry name" value="MFS_ShiA_like"/>
    <property type="match status" value="1"/>
</dbReference>
<feature type="domain" description="Major facilitator superfamily (MFS) profile" evidence="8">
    <location>
        <begin position="19"/>
        <end position="437"/>
    </location>
</feature>
<keyword evidence="2" id="KW-0813">Transport</keyword>
<dbReference type="OrthoDB" id="9783227at2"/>
<evidence type="ECO:0000313" key="9">
    <source>
        <dbReference type="EMBL" id="ACB93833.1"/>
    </source>
</evidence>
<feature type="transmembrane region" description="Helical" evidence="7">
    <location>
        <begin position="314"/>
        <end position="332"/>
    </location>
</feature>
<feature type="transmembrane region" description="Helical" evidence="7">
    <location>
        <begin position="195"/>
        <end position="214"/>
    </location>
</feature>
<protein>
    <submittedName>
        <fullName evidence="9">Major facilitator superfamily MFS_1</fullName>
    </submittedName>
</protein>
<name>B2IBW1_BEII9</name>
<evidence type="ECO:0000259" key="8">
    <source>
        <dbReference type="PROSITE" id="PS50850"/>
    </source>
</evidence>
<dbReference type="GO" id="GO:0022857">
    <property type="term" value="F:transmembrane transporter activity"/>
    <property type="evidence" value="ECO:0007669"/>
    <property type="project" value="InterPro"/>
</dbReference>
<dbReference type="eggNOG" id="COG0477">
    <property type="taxonomic scope" value="Bacteria"/>
</dbReference>
<keyword evidence="3" id="KW-1003">Cell membrane</keyword>
<comment type="subcellular location">
    <subcellularLocation>
        <location evidence="1">Cell membrane</location>
        <topology evidence="1">Multi-pass membrane protein</topology>
    </subcellularLocation>
</comment>
<keyword evidence="6 7" id="KW-0472">Membrane</keyword>
<feature type="transmembrane region" description="Helical" evidence="7">
    <location>
        <begin position="415"/>
        <end position="434"/>
    </location>
</feature>
<feature type="transmembrane region" description="Helical" evidence="7">
    <location>
        <begin position="246"/>
        <end position="269"/>
    </location>
</feature>
<feature type="transmembrane region" description="Helical" evidence="7">
    <location>
        <begin position="55"/>
        <end position="79"/>
    </location>
</feature>
<dbReference type="FunFam" id="1.20.1250.20:FF:000001">
    <property type="entry name" value="Dicarboxylate MFS transporter"/>
    <property type="match status" value="1"/>
</dbReference>
<evidence type="ECO:0000313" key="10">
    <source>
        <dbReference type="Proteomes" id="UP000001695"/>
    </source>
</evidence>
<feature type="transmembrane region" description="Helical" evidence="7">
    <location>
        <begin position="163"/>
        <end position="183"/>
    </location>
</feature>
<feature type="transmembrane region" description="Helical" evidence="7">
    <location>
        <begin position="344"/>
        <end position="370"/>
    </location>
</feature>
<dbReference type="RefSeq" id="WP_012383191.1">
    <property type="nucleotide sequence ID" value="NC_010581.1"/>
</dbReference>
<dbReference type="PANTHER" id="PTHR43045">
    <property type="entry name" value="SHIKIMATE TRANSPORTER"/>
    <property type="match status" value="1"/>
</dbReference>
<evidence type="ECO:0000256" key="3">
    <source>
        <dbReference type="ARBA" id="ARBA00022475"/>
    </source>
</evidence>
<dbReference type="EMBL" id="CP001016">
    <property type="protein sequence ID" value="ACB93833.1"/>
    <property type="molecule type" value="Genomic_DNA"/>
</dbReference>
<reference evidence="9 10" key="2">
    <citation type="journal article" date="2010" name="J. Bacteriol.">
        <title>Complete genome sequence of Beijerinckia indica subsp. indica.</title>
        <authorList>
            <person name="Tamas I."/>
            <person name="Dedysh S.N."/>
            <person name="Liesack W."/>
            <person name="Stott M.B."/>
            <person name="Alam M."/>
            <person name="Murrell J.C."/>
            <person name="Dunfield P.F."/>
        </authorList>
    </citation>
    <scope>NUCLEOTIDE SEQUENCE [LARGE SCALE GENOMIC DNA]</scope>
    <source>
        <strain evidence="10">ATCC 9039 / DSM 1715 / NCIMB 8712</strain>
    </source>
</reference>
<dbReference type="AlphaFoldDB" id="B2IBW1"/>
<gene>
    <name evidence="9" type="ordered locus">Bind_0176</name>
</gene>
<dbReference type="PROSITE" id="PS50850">
    <property type="entry name" value="MFS"/>
    <property type="match status" value="1"/>
</dbReference>
<feature type="transmembrane region" description="Helical" evidence="7">
    <location>
        <begin position="391"/>
        <end position="409"/>
    </location>
</feature>
<keyword evidence="5 7" id="KW-1133">Transmembrane helix</keyword>
<evidence type="ECO:0000256" key="4">
    <source>
        <dbReference type="ARBA" id="ARBA00022692"/>
    </source>
</evidence>
<dbReference type="STRING" id="395963.Bind_0176"/>
<dbReference type="GO" id="GO:0005886">
    <property type="term" value="C:plasma membrane"/>
    <property type="evidence" value="ECO:0007669"/>
    <property type="project" value="UniProtKB-SubCell"/>
</dbReference>
<sequence length="467" mass="49830">MTTQRADSDVENGAGLKFLVFASSLGTMIEWYDFFLYGSLAVFFSELFYPKDNPVAALLISVATFATGFAVRPLGAVLFGHLGDRIGRKTTFLITLLLMGGATALIGILPTYASVGLLAPVLLVVLRLIQGLALGGEYGGAATYVAEHAPDGRRGGWTSAIQTMASMGFFVSLAVVLSCRFLLGDAIFASWGWRIPFLLSAVLVMLSLGARLRLAESPIFLQLKAEDRVSKSPVRESFADPRNRRLMLAVLFGVASGQAVTFYTANFYALYFLQSILKVDFLTSNLVMVLGVLIGMPLFVLFGIWSDKIGRKPLIIAGMAAAVVLLVPIFMVMQSAVGPQGINIWLLAACVFVLVAIAAAVYGPYAAYLVEVFPPQIRYTSLSIPYHIGNGIFGGFLPLIGLSLVAATGNPLAGLIYPIAVCVINVIIGSLYLPETLHTPIDGRTSVEDLADESLPFAAALPPKSAA</sequence>
<dbReference type="Pfam" id="PF07690">
    <property type="entry name" value="MFS_1"/>
    <property type="match status" value="1"/>
</dbReference>
<keyword evidence="10" id="KW-1185">Reference proteome</keyword>
<dbReference type="InterPro" id="IPR005829">
    <property type="entry name" value="Sugar_transporter_CS"/>
</dbReference>
<dbReference type="InterPro" id="IPR036259">
    <property type="entry name" value="MFS_trans_sf"/>
</dbReference>
<reference evidence="10" key="1">
    <citation type="submission" date="2008-03" db="EMBL/GenBank/DDBJ databases">
        <title>Complete sequence of chromosome of Beijerinckia indica subsp. indica ATCC 9039.</title>
        <authorList>
            <consortium name="US DOE Joint Genome Institute"/>
            <person name="Copeland A."/>
            <person name="Lucas S."/>
            <person name="Lapidus A."/>
            <person name="Glavina del Rio T."/>
            <person name="Dalin E."/>
            <person name="Tice H."/>
            <person name="Bruce D."/>
            <person name="Goodwin L."/>
            <person name="Pitluck S."/>
            <person name="LaButti K."/>
            <person name="Schmutz J."/>
            <person name="Larimer F."/>
            <person name="Land M."/>
            <person name="Hauser L."/>
            <person name="Kyrpides N."/>
            <person name="Mikhailova N."/>
            <person name="Dunfield P.F."/>
            <person name="Dedysh S.N."/>
            <person name="Liesack W."/>
            <person name="Saw J.H."/>
            <person name="Alam M."/>
            <person name="Chen Y."/>
            <person name="Murrell J.C."/>
            <person name="Richardson P."/>
        </authorList>
    </citation>
    <scope>NUCLEOTIDE SEQUENCE [LARGE SCALE GENOMIC DNA]</scope>
    <source>
        <strain evidence="10">ATCC 9039 / DSM 1715 / NCIMB 8712</strain>
    </source>
</reference>
<dbReference type="InterPro" id="IPR020846">
    <property type="entry name" value="MFS_dom"/>
</dbReference>